<reference evidence="2 3" key="2">
    <citation type="submission" date="2010-03" db="EMBL/GenBank/DDBJ databases">
        <authorList>
            <person name="Pajon A."/>
        </authorList>
    </citation>
    <scope>NUCLEOTIDE SEQUENCE [LARGE SCALE GENOMIC DNA]</scope>
    <source>
        <strain evidence="2 3">SGP1</strain>
    </source>
</reference>
<dbReference type="InterPro" id="IPR005325">
    <property type="entry name" value="DUF308_memb"/>
</dbReference>
<evidence type="ECO:0000256" key="1">
    <source>
        <dbReference type="SAM" id="Phobius"/>
    </source>
</evidence>
<feature type="transmembrane region" description="Helical" evidence="1">
    <location>
        <begin position="90"/>
        <end position="110"/>
    </location>
</feature>
<dbReference type="Proteomes" id="UP000008957">
    <property type="component" value="Chromosome"/>
</dbReference>
<evidence type="ECO:0000313" key="3">
    <source>
        <dbReference type="Proteomes" id="UP000008957"/>
    </source>
</evidence>
<dbReference type="AlphaFoldDB" id="A0AB94IXT8"/>
<keyword evidence="1" id="KW-1133">Transmembrane helix</keyword>
<keyword evidence="3" id="KW-1185">Reference proteome</keyword>
<feature type="transmembrane region" description="Helical" evidence="1">
    <location>
        <begin position="65"/>
        <end position="84"/>
    </location>
</feature>
<feature type="transmembrane region" description="Helical" evidence="1">
    <location>
        <begin position="9"/>
        <end position="27"/>
    </location>
</feature>
<keyword evidence="1" id="KW-0472">Membrane</keyword>
<dbReference type="GO" id="GO:0005886">
    <property type="term" value="C:plasma membrane"/>
    <property type="evidence" value="ECO:0007669"/>
    <property type="project" value="TreeGrafter"/>
</dbReference>
<organism evidence="2 3">
    <name type="scientific">Fretibacterium fastidiosum</name>
    <dbReference type="NCBI Taxonomy" id="651822"/>
    <lineage>
        <taxon>Bacteria</taxon>
        <taxon>Thermotogati</taxon>
        <taxon>Synergistota</taxon>
        <taxon>Synergistia</taxon>
        <taxon>Synergistales</taxon>
        <taxon>Aminobacteriaceae</taxon>
        <taxon>Fretibacterium</taxon>
    </lineage>
</organism>
<dbReference type="PANTHER" id="PTHR34989">
    <property type="entry name" value="PROTEIN HDED"/>
    <property type="match status" value="1"/>
</dbReference>
<dbReference type="InterPro" id="IPR052712">
    <property type="entry name" value="Acid_resist_chaperone_HdeD"/>
</dbReference>
<protein>
    <submittedName>
        <fullName evidence="2">Uncharacterized conserved protein</fullName>
    </submittedName>
</protein>
<proteinExistence type="predicted"/>
<feature type="transmembrane region" description="Helical" evidence="1">
    <location>
        <begin position="122"/>
        <end position="142"/>
    </location>
</feature>
<dbReference type="PANTHER" id="PTHR34989:SF1">
    <property type="entry name" value="PROTEIN HDED"/>
    <property type="match status" value="1"/>
</dbReference>
<accession>A0AB94IXT8</accession>
<dbReference type="KEGG" id="sbr:SY1_15100"/>
<evidence type="ECO:0000313" key="2">
    <source>
        <dbReference type="EMBL" id="CBL28530.1"/>
    </source>
</evidence>
<sequence>MNSMKTLRWTLYLTGVILILLGLWSLFYPLEALLSLAIYLGIGLCLSGLNYLLPCFSLRGEALYPRWFLFLGIMDLIVGVLMLTRIGLTAFMIPMVVAAWLCWIGLVRLVTCIRLRSLHLRGWWIMLLSSLALIACSCAMFLSPLVGWLSVVAILSSTLIAAGALNILEGRMIFR</sequence>
<feature type="transmembrane region" description="Helical" evidence="1">
    <location>
        <begin position="148"/>
        <end position="168"/>
    </location>
</feature>
<keyword evidence="1" id="KW-0812">Transmembrane</keyword>
<feature type="transmembrane region" description="Helical" evidence="1">
    <location>
        <begin position="33"/>
        <end position="53"/>
    </location>
</feature>
<reference evidence="3" key="1">
    <citation type="submission" date="2010-03" db="EMBL/GenBank/DDBJ databases">
        <title>The genome sequence of Synergistetes sp. SGP1.</title>
        <authorList>
            <consortium name="metaHIT consortium -- http://www.metahit.eu/"/>
            <person name="Pajon A."/>
            <person name="Turner K."/>
            <person name="Parkhill J."/>
            <person name="Wade W."/>
            <person name="Vartoukian S."/>
        </authorList>
    </citation>
    <scope>NUCLEOTIDE SEQUENCE [LARGE SCALE GENOMIC DNA]</scope>
    <source>
        <strain evidence="3">SGP1</strain>
    </source>
</reference>
<gene>
    <name evidence="2" type="ORF">SY1_15100</name>
</gene>
<dbReference type="Pfam" id="PF03729">
    <property type="entry name" value="DUF308"/>
    <property type="match status" value="1"/>
</dbReference>
<dbReference type="RefSeq" id="WP_015556677.1">
    <property type="nucleotide sequence ID" value="NC_021038.1"/>
</dbReference>
<name>A0AB94IXT8_9BACT</name>
<dbReference type="EMBL" id="FP929056">
    <property type="protein sequence ID" value="CBL28530.1"/>
    <property type="molecule type" value="Genomic_DNA"/>
</dbReference>